<accession>A0A1E4S3F6</accession>
<organism evidence="10 11">
    <name type="scientific">Cyberlindnera jadinii (strain ATCC 18201 / CBS 1600 / BCRC 20928 / JCM 3617 / NBRC 0987 / NRRL Y-1542)</name>
    <name type="common">Torula yeast</name>
    <name type="synonym">Candida utilis</name>
    <dbReference type="NCBI Taxonomy" id="983966"/>
    <lineage>
        <taxon>Eukaryota</taxon>
        <taxon>Fungi</taxon>
        <taxon>Dikarya</taxon>
        <taxon>Ascomycota</taxon>
        <taxon>Saccharomycotina</taxon>
        <taxon>Saccharomycetes</taxon>
        <taxon>Phaffomycetales</taxon>
        <taxon>Phaffomycetaceae</taxon>
        <taxon>Cyberlindnera</taxon>
    </lineage>
</organism>
<comment type="function">
    <text evidence="5">Required for synthesis of 60S ribosomal subunits and the transport of pre-ribosomes from the nucleoplasm to the cytoplasm.</text>
</comment>
<evidence type="ECO:0000256" key="2">
    <source>
        <dbReference type="ARBA" id="ARBA00007797"/>
    </source>
</evidence>
<dbReference type="GO" id="GO:0042254">
    <property type="term" value="P:ribosome biogenesis"/>
    <property type="evidence" value="ECO:0007669"/>
    <property type="project" value="UniProtKB-KW"/>
</dbReference>
<dbReference type="GO" id="GO:0003682">
    <property type="term" value="F:chromatin binding"/>
    <property type="evidence" value="ECO:0007669"/>
    <property type="project" value="TreeGrafter"/>
</dbReference>
<evidence type="ECO:0000256" key="3">
    <source>
        <dbReference type="ARBA" id="ARBA00023054"/>
    </source>
</evidence>
<dbReference type="GeneID" id="30987056"/>
<dbReference type="GO" id="GO:0005730">
    <property type="term" value="C:nucleolus"/>
    <property type="evidence" value="ECO:0007669"/>
    <property type="project" value="UniProtKB-SubCell"/>
</dbReference>
<evidence type="ECO:0000259" key="8">
    <source>
        <dbReference type="Pfam" id="PF03914"/>
    </source>
</evidence>
<dbReference type="OrthoDB" id="10263597at2759"/>
<proteinExistence type="inferred from homology"/>
<sequence length="656" mass="75325">MGKKRASKFAEDQRKLKKQQQDAQLSIGLANRANELDPYGEDSEEDGRVNSDDEEMDYELRPRSLKQEKAKVGALPIKKGSRIEAVVEESSDEEDDDEEEEEKEEQQEQQEQQLTAEGVEEEEEEEEEEELDTEEKIIALKEEIAELVEKLTEEPEENIGALTRLIKMSQSKNLNTSRFSLLAIVPALKSIIPAYRIRPLTEAEKREKVSKDVAKLRNFEQTLVLNYRAYINVLTEFAKNSSKDPQMGVIAVKAACELSSSFKHFNYRPDVLIIVIRRICKPSAKNDPVYIQCLKTLEVMLNEDDVGDVSFDIVRLLTKTLRSRKFRVDESALNVFLSLQILSDYDPNATEEEKEERLKIKKKDRVHLSKKERKARKERKAIEEEMRKAEQKVSEEERERFQAEILKMLLKLYLDILRERPDSLMASVLEGLAKIGHMANFDLLGDFLEVFREIIKDSEDHQTREVLLSVATAFALVASHQQYKVNVDLSFFVDSLYSILLDLALDVDVEFSHKTLRLADPLGLENRRPNVNISTRIELLLRGLENIFFRSKNGSKTRALAFNKRLSMALLQTPEKSSIAIMKFLEKLMSRYSELCGAYSTDDRINNGKYIMEANVPARSNAEAATIWETLLLEKHYCPTVSKGAKALMRRANEST</sequence>
<dbReference type="PANTHER" id="PTHR14428">
    <property type="entry name" value="NUCLEOLAR COMPLEX PROTEIN 3"/>
    <property type="match status" value="1"/>
</dbReference>
<evidence type="ECO:0000313" key="11">
    <source>
        <dbReference type="Proteomes" id="UP000094389"/>
    </source>
</evidence>
<feature type="compositionally biased region" description="Acidic residues" evidence="7">
    <location>
        <begin position="118"/>
        <end position="133"/>
    </location>
</feature>
<feature type="domain" description="Nucleolar complex-associated protein 3 N-terminal" evidence="9">
    <location>
        <begin position="140"/>
        <end position="230"/>
    </location>
</feature>
<dbReference type="SUPFAM" id="SSF48371">
    <property type="entry name" value="ARM repeat"/>
    <property type="match status" value="1"/>
</dbReference>
<reference evidence="10 11" key="1">
    <citation type="journal article" date="2016" name="Proc. Natl. Acad. Sci. U.S.A.">
        <title>Comparative genomics of biotechnologically important yeasts.</title>
        <authorList>
            <person name="Riley R."/>
            <person name="Haridas S."/>
            <person name="Wolfe K.H."/>
            <person name="Lopes M.R."/>
            <person name="Hittinger C.T."/>
            <person name="Goeker M."/>
            <person name="Salamov A.A."/>
            <person name="Wisecaver J.H."/>
            <person name="Long T.M."/>
            <person name="Calvey C.H."/>
            <person name="Aerts A.L."/>
            <person name="Barry K.W."/>
            <person name="Choi C."/>
            <person name="Clum A."/>
            <person name="Coughlan A.Y."/>
            <person name="Deshpande S."/>
            <person name="Douglass A.P."/>
            <person name="Hanson S.J."/>
            <person name="Klenk H.-P."/>
            <person name="LaButti K.M."/>
            <person name="Lapidus A."/>
            <person name="Lindquist E.A."/>
            <person name="Lipzen A.M."/>
            <person name="Meier-Kolthoff J.P."/>
            <person name="Ohm R.A."/>
            <person name="Otillar R.P."/>
            <person name="Pangilinan J.L."/>
            <person name="Peng Y."/>
            <person name="Rokas A."/>
            <person name="Rosa C.A."/>
            <person name="Scheuner C."/>
            <person name="Sibirny A.A."/>
            <person name="Slot J.C."/>
            <person name="Stielow J.B."/>
            <person name="Sun H."/>
            <person name="Kurtzman C.P."/>
            <person name="Blackwell M."/>
            <person name="Grigoriev I.V."/>
            <person name="Jeffries T.W."/>
        </authorList>
    </citation>
    <scope>NUCLEOTIDE SEQUENCE [LARGE SCALE GENOMIC DNA]</scope>
    <source>
        <strain evidence="11">ATCC 18201 / CBS 1600 / BCRC 20928 / JCM 3617 / NBRC 0987 / NRRL Y-1542</strain>
    </source>
</reference>
<dbReference type="STRING" id="983966.A0A1E4S3F6"/>
<feature type="domain" description="CCAAT-binding factor" evidence="8">
    <location>
        <begin position="467"/>
        <end position="645"/>
    </location>
</feature>
<dbReference type="PANTHER" id="PTHR14428:SF5">
    <property type="entry name" value="NUCLEOLAR COMPLEX PROTEIN 3 HOMOLOG"/>
    <property type="match status" value="1"/>
</dbReference>
<evidence type="ECO:0000256" key="4">
    <source>
        <dbReference type="ARBA" id="ARBA00023242"/>
    </source>
</evidence>
<dbReference type="RefSeq" id="XP_020071088.1">
    <property type="nucleotide sequence ID" value="XM_020212660.1"/>
</dbReference>
<evidence type="ECO:0000313" key="10">
    <source>
        <dbReference type="EMBL" id="ODV74049.1"/>
    </source>
</evidence>
<keyword evidence="3 6" id="KW-0175">Coiled coil</keyword>
<evidence type="ECO:0000256" key="5">
    <source>
        <dbReference type="PIRNR" id="PIRNR028977"/>
    </source>
</evidence>
<dbReference type="InterPro" id="IPR016024">
    <property type="entry name" value="ARM-type_fold"/>
</dbReference>
<dbReference type="OMA" id="FGNMANF"/>
<feature type="coiled-coil region" evidence="6">
    <location>
        <begin position="365"/>
        <end position="406"/>
    </location>
</feature>
<dbReference type="InterPro" id="IPR005612">
    <property type="entry name" value="CCAAT-binding_factor"/>
</dbReference>
<evidence type="ECO:0000256" key="6">
    <source>
        <dbReference type="SAM" id="Coils"/>
    </source>
</evidence>
<dbReference type="EMBL" id="KV453929">
    <property type="protein sequence ID" value="ODV74049.1"/>
    <property type="molecule type" value="Genomic_DNA"/>
</dbReference>
<dbReference type="GO" id="GO:0006270">
    <property type="term" value="P:DNA replication initiation"/>
    <property type="evidence" value="ECO:0007669"/>
    <property type="project" value="TreeGrafter"/>
</dbReference>
<evidence type="ECO:0000256" key="7">
    <source>
        <dbReference type="SAM" id="MobiDB-lite"/>
    </source>
</evidence>
<dbReference type="Proteomes" id="UP000094389">
    <property type="component" value="Unassembled WGS sequence"/>
</dbReference>
<dbReference type="Pfam" id="PF07540">
    <property type="entry name" value="NOC3p"/>
    <property type="match status" value="1"/>
</dbReference>
<dbReference type="PIRSF" id="PIRSF028977">
    <property type="entry name" value="Nucleolar_complex_p3"/>
    <property type="match status" value="1"/>
</dbReference>
<name>A0A1E4S3F6_CYBJN</name>
<keyword evidence="11" id="KW-1185">Reference proteome</keyword>
<evidence type="ECO:0000259" key="9">
    <source>
        <dbReference type="Pfam" id="PF07540"/>
    </source>
</evidence>
<evidence type="ECO:0000256" key="1">
    <source>
        <dbReference type="ARBA" id="ARBA00004604"/>
    </source>
</evidence>
<feature type="compositionally biased region" description="Basic and acidic residues" evidence="7">
    <location>
        <begin position="58"/>
        <end position="71"/>
    </location>
</feature>
<keyword evidence="5" id="KW-0690">Ribosome biogenesis</keyword>
<keyword evidence="4" id="KW-0539">Nucleus</keyword>
<gene>
    <name evidence="10" type="ORF">CYBJADRAFT_126674</name>
</gene>
<feature type="compositionally biased region" description="Acidic residues" evidence="7">
    <location>
        <begin position="86"/>
        <end position="108"/>
    </location>
</feature>
<dbReference type="AlphaFoldDB" id="A0A1E4S3F6"/>
<dbReference type="InterPro" id="IPR016903">
    <property type="entry name" value="Nucleolar_cplx-assoc_3"/>
</dbReference>
<comment type="subcellular location">
    <subcellularLocation>
        <location evidence="1 5">Nucleus</location>
        <location evidence="1 5">Nucleolus</location>
    </subcellularLocation>
</comment>
<comment type="similarity">
    <text evidence="2 5">Belongs to the CBF/MAK21 family.</text>
</comment>
<feature type="region of interest" description="Disordered" evidence="7">
    <location>
        <begin position="1"/>
        <end position="135"/>
    </location>
</feature>
<dbReference type="Pfam" id="PF03914">
    <property type="entry name" value="CBF"/>
    <property type="match status" value="1"/>
</dbReference>
<protein>
    <recommendedName>
        <fullName evidence="5">Nucleolar complex-associated protein 3</fullName>
    </recommendedName>
</protein>
<dbReference type="InterPro" id="IPR011501">
    <property type="entry name" value="Noc3_N"/>
</dbReference>